<dbReference type="PATRIC" id="fig|1088869.3.peg.495"/>
<keyword evidence="2" id="KW-1185">Reference proteome</keyword>
<protein>
    <submittedName>
        <fullName evidence="1">Uncharacterized protein</fullName>
    </submittedName>
</protein>
<dbReference type="EMBL" id="AGQV01000001">
    <property type="protein sequence ID" value="EHH69180.1"/>
    <property type="molecule type" value="Genomic_DNA"/>
</dbReference>
<evidence type="ECO:0000313" key="1">
    <source>
        <dbReference type="EMBL" id="EHH69180.1"/>
    </source>
</evidence>
<accession>G6XG72</accession>
<dbReference type="Proteomes" id="UP000004949">
    <property type="component" value="Unassembled WGS sequence"/>
</dbReference>
<organism evidence="1 2">
    <name type="scientific">Gluconobacter morbifer G707</name>
    <dbReference type="NCBI Taxonomy" id="1088869"/>
    <lineage>
        <taxon>Bacteria</taxon>
        <taxon>Pseudomonadati</taxon>
        <taxon>Pseudomonadota</taxon>
        <taxon>Alphaproteobacteria</taxon>
        <taxon>Acetobacterales</taxon>
        <taxon>Acetobacteraceae</taxon>
        <taxon>Gluconobacter</taxon>
    </lineage>
</organism>
<name>G6XG72_9PROT</name>
<reference evidence="1 2" key="1">
    <citation type="submission" date="2011-10" db="EMBL/GenBank/DDBJ databases">
        <title>Genome sequence of Gluconobacter morbifer G707, isolated from Drosophila gut.</title>
        <authorList>
            <person name="Lee W.-J."/>
            <person name="Kim E.-K."/>
        </authorList>
    </citation>
    <scope>NUCLEOTIDE SEQUENCE [LARGE SCALE GENOMIC DNA]</scope>
    <source>
        <strain evidence="1 2">G707</strain>
    </source>
</reference>
<dbReference type="STRING" id="1088869.GMO_04870"/>
<dbReference type="AlphaFoldDB" id="G6XG72"/>
<proteinExistence type="predicted"/>
<gene>
    <name evidence="1" type="ORF">GMO_04870</name>
</gene>
<evidence type="ECO:0000313" key="2">
    <source>
        <dbReference type="Proteomes" id="UP000004949"/>
    </source>
</evidence>
<sequence length="67" mass="7223">MADDRKTPDGFLHPAFFVFGRYCGFGFGGVVSHGAQAVDGLKDVVRGLAGHWLGFGWQDVCMYKGGL</sequence>
<comment type="caution">
    <text evidence="1">The sequence shown here is derived from an EMBL/GenBank/DDBJ whole genome shotgun (WGS) entry which is preliminary data.</text>
</comment>